<evidence type="ECO:0000313" key="2">
    <source>
        <dbReference type="Proteomes" id="UP000703269"/>
    </source>
</evidence>
<dbReference type="AlphaFoldDB" id="A0A9P3LLK8"/>
<proteinExistence type="predicted"/>
<comment type="caution">
    <text evidence="1">The sequence shown here is derived from an EMBL/GenBank/DDBJ whole genome shotgun (WGS) entry which is preliminary data.</text>
</comment>
<accession>A0A9P3LLK8</accession>
<name>A0A9P3LLK8_9APHY</name>
<dbReference type="EMBL" id="BPQB01000095">
    <property type="protein sequence ID" value="GJE98799.1"/>
    <property type="molecule type" value="Genomic_DNA"/>
</dbReference>
<keyword evidence="2" id="KW-1185">Reference proteome</keyword>
<reference evidence="1 2" key="1">
    <citation type="submission" date="2021-08" db="EMBL/GenBank/DDBJ databases">
        <title>Draft Genome Sequence of Phanerochaete sordida strain YK-624.</title>
        <authorList>
            <person name="Mori T."/>
            <person name="Dohra H."/>
            <person name="Suzuki T."/>
            <person name="Kawagishi H."/>
            <person name="Hirai H."/>
        </authorList>
    </citation>
    <scope>NUCLEOTIDE SEQUENCE [LARGE SCALE GENOMIC DNA]</scope>
    <source>
        <strain evidence="1 2">YK-624</strain>
    </source>
</reference>
<protein>
    <submittedName>
        <fullName evidence="1">Uncharacterized protein</fullName>
    </submittedName>
</protein>
<dbReference type="Proteomes" id="UP000703269">
    <property type="component" value="Unassembled WGS sequence"/>
</dbReference>
<sequence length="72" mass="7622">MALTRERNLEHQTLEYNANARGLLERLSIDMAICSLGESAICVIVAGQVLSCPVDSAKKGACGLGVAFMVVL</sequence>
<gene>
    <name evidence="1" type="ORF">PsYK624_150360</name>
</gene>
<evidence type="ECO:0000313" key="1">
    <source>
        <dbReference type="EMBL" id="GJE98799.1"/>
    </source>
</evidence>
<organism evidence="1 2">
    <name type="scientific">Phanerochaete sordida</name>
    <dbReference type="NCBI Taxonomy" id="48140"/>
    <lineage>
        <taxon>Eukaryota</taxon>
        <taxon>Fungi</taxon>
        <taxon>Dikarya</taxon>
        <taxon>Basidiomycota</taxon>
        <taxon>Agaricomycotina</taxon>
        <taxon>Agaricomycetes</taxon>
        <taxon>Polyporales</taxon>
        <taxon>Phanerochaetaceae</taxon>
        <taxon>Phanerochaete</taxon>
    </lineage>
</organism>